<evidence type="ECO:0000313" key="2">
    <source>
        <dbReference type="Proteomes" id="UP000542353"/>
    </source>
</evidence>
<evidence type="ECO:0000313" key="1">
    <source>
        <dbReference type="EMBL" id="MBB5046775.1"/>
    </source>
</evidence>
<accession>A0A7W8DYF3</accession>
<gene>
    <name evidence="1" type="ORF">HNR60_001523</name>
</gene>
<keyword evidence="2" id="KW-1185">Reference proteome</keyword>
<name>A0A7W8DYF3_9BRAD</name>
<proteinExistence type="predicted"/>
<dbReference type="AlphaFoldDB" id="A0A7W8DYF3"/>
<dbReference type="EMBL" id="JACHIH010000006">
    <property type="protein sequence ID" value="MBB5046775.1"/>
    <property type="molecule type" value="Genomic_DNA"/>
</dbReference>
<reference evidence="1 2" key="1">
    <citation type="submission" date="2020-08" db="EMBL/GenBank/DDBJ databases">
        <title>Genomic Encyclopedia of Type Strains, Phase IV (KMG-IV): sequencing the most valuable type-strain genomes for metagenomic binning, comparative biology and taxonomic classification.</title>
        <authorList>
            <person name="Goeker M."/>
        </authorList>
    </citation>
    <scope>NUCLEOTIDE SEQUENCE [LARGE SCALE GENOMIC DNA]</scope>
    <source>
        <strain evidence="1 2">DSM 12706</strain>
    </source>
</reference>
<dbReference type="RefSeq" id="WP_184256113.1">
    <property type="nucleotide sequence ID" value="NZ_JACHIH010000006.1"/>
</dbReference>
<sequence length="63" mass="7128">MKLELMWPTVPAAATEPCADPVSVPDRDLTERETVSYWGRDRASLKTCEGRRRVAVDAIKERP</sequence>
<protein>
    <submittedName>
        <fullName evidence="1">Uncharacterized protein</fullName>
    </submittedName>
</protein>
<organism evidence="1 2">
    <name type="scientific">Rhodopseudomonas rhenobacensis</name>
    <dbReference type="NCBI Taxonomy" id="87461"/>
    <lineage>
        <taxon>Bacteria</taxon>
        <taxon>Pseudomonadati</taxon>
        <taxon>Pseudomonadota</taxon>
        <taxon>Alphaproteobacteria</taxon>
        <taxon>Hyphomicrobiales</taxon>
        <taxon>Nitrobacteraceae</taxon>
        <taxon>Rhodopseudomonas</taxon>
    </lineage>
</organism>
<comment type="caution">
    <text evidence="1">The sequence shown here is derived from an EMBL/GenBank/DDBJ whole genome shotgun (WGS) entry which is preliminary data.</text>
</comment>
<dbReference type="Proteomes" id="UP000542353">
    <property type="component" value="Unassembled WGS sequence"/>
</dbReference>